<dbReference type="Proteomes" id="UP000075538">
    <property type="component" value="Unassembled WGS sequence"/>
</dbReference>
<dbReference type="PANTHER" id="PTHR43133">
    <property type="entry name" value="RNA POLYMERASE ECF-TYPE SIGMA FACTO"/>
    <property type="match status" value="1"/>
</dbReference>
<dbReference type="Gene3D" id="1.10.1740.10">
    <property type="match status" value="1"/>
</dbReference>
<comment type="similarity">
    <text evidence="1">Belongs to the sigma-70 factor family. ECF subfamily.</text>
</comment>
<gene>
    <name evidence="8" type="ORF">AD953_06895</name>
</gene>
<dbReference type="InterPro" id="IPR039425">
    <property type="entry name" value="RNA_pol_sigma-70-like"/>
</dbReference>
<evidence type="ECO:0000259" key="7">
    <source>
        <dbReference type="Pfam" id="PF08281"/>
    </source>
</evidence>
<dbReference type="InterPro" id="IPR013325">
    <property type="entry name" value="RNA_pol_sigma_r2"/>
</dbReference>
<feature type="domain" description="RNA polymerase sigma-70 region 2" evidence="6">
    <location>
        <begin position="12"/>
        <end position="77"/>
    </location>
</feature>
<reference evidence="8 9" key="1">
    <citation type="submission" date="2015-06" db="EMBL/GenBank/DDBJ databases">
        <title>Improved classification and identification of acetic acid bacteria using matrix-assisted laser desorption/ionization time-of-flight mass spectrometry; Gluconobacter nephelii and Gluconobacter uchimurae are later heterotypic synonyms of Gluconobacter japonicus and Gluconobacter oxydans, respectively.</title>
        <authorList>
            <person name="Li L."/>
            <person name="Cleenwerck I."/>
            <person name="De Vuyst L."/>
            <person name="Vandamme P."/>
        </authorList>
    </citation>
    <scope>NUCLEOTIDE SEQUENCE [LARGE SCALE GENOMIC DNA]</scope>
    <source>
        <strain evidence="8 9">LMG 1604</strain>
    </source>
</reference>
<dbReference type="Pfam" id="PF08281">
    <property type="entry name" value="Sigma70_r4_2"/>
    <property type="match status" value="1"/>
</dbReference>
<dbReference type="NCBIfam" id="TIGR02937">
    <property type="entry name" value="sigma70-ECF"/>
    <property type="match status" value="1"/>
</dbReference>
<dbReference type="EMBL" id="LHZZ01000514">
    <property type="protein sequence ID" value="KXV75571.1"/>
    <property type="molecule type" value="Genomic_DNA"/>
</dbReference>
<dbReference type="RefSeq" id="WP_061490866.1">
    <property type="nucleotide sequence ID" value="NZ_LHZZ01000514.1"/>
</dbReference>
<keyword evidence="5" id="KW-0804">Transcription</keyword>
<name>A0A149V5S1_9PROT</name>
<evidence type="ECO:0000256" key="3">
    <source>
        <dbReference type="ARBA" id="ARBA00023082"/>
    </source>
</evidence>
<sequence length="167" mass="19165">MQDNIATLTTLMMKERPSLFHLMYRIIKNREAAEDAVQSLFEKIQRVEPEAVILSPHAYLYRLASNLAIDHARSLSRREDAQDSIHDLLWLEDDSPTAEQQLAGKKRLALVESMIESMPEPMKTIFCLNRFHGLSQTEIARRSGKSVSLINRYVQRALDLLATVQED</sequence>
<evidence type="ECO:0000256" key="5">
    <source>
        <dbReference type="ARBA" id="ARBA00023163"/>
    </source>
</evidence>
<keyword evidence="3" id="KW-0731">Sigma factor</keyword>
<evidence type="ECO:0000259" key="6">
    <source>
        <dbReference type="Pfam" id="PF04542"/>
    </source>
</evidence>
<comment type="caution">
    <text evidence="8">The sequence shown here is derived from an EMBL/GenBank/DDBJ whole genome shotgun (WGS) entry which is preliminary data.</text>
</comment>
<dbReference type="GO" id="GO:0016987">
    <property type="term" value="F:sigma factor activity"/>
    <property type="evidence" value="ECO:0007669"/>
    <property type="project" value="UniProtKB-KW"/>
</dbReference>
<dbReference type="AlphaFoldDB" id="A0A149V5S1"/>
<dbReference type="InterPro" id="IPR013249">
    <property type="entry name" value="RNA_pol_sigma70_r4_t2"/>
</dbReference>
<evidence type="ECO:0000256" key="4">
    <source>
        <dbReference type="ARBA" id="ARBA00023125"/>
    </source>
</evidence>
<dbReference type="InterPro" id="IPR014284">
    <property type="entry name" value="RNA_pol_sigma-70_dom"/>
</dbReference>
<dbReference type="SUPFAM" id="SSF88659">
    <property type="entry name" value="Sigma3 and sigma4 domains of RNA polymerase sigma factors"/>
    <property type="match status" value="1"/>
</dbReference>
<dbReference type="InterPro" id="IPR036388">
    <property type="entry name" value="WH-like_DNA-bd_sf"/>
</dbReference>
<dbReference type="GO" id="GO:0006352">
    <property type="term" value="P:DNA-templated transcription initiation"/>
    <property type="evidence" value="ECO:0007669"/>
    <property type="project" value="InterPro"/>
</dbReference>
<dbReference type="GO" id="GO:0003677">
    <property type="term" value="F:DNA binding"/>
    <property type="evidence" value="ECO:0007669"/>
    <property type="project" value="UniProtKB-KW"/>
</dbReference>
<feature type="domain" description="RNA polymerase sigma factor 70 region 4 type 2" evidence="7">
    <location>
        <begin position="110"/>
        <end position="159"/>
    </location>
</feature>
<dbReference type="SUPFAM" id="SSF88946">
    <property type="entry name" value="Sigma2 domain of RNA polymerase sigma factors"/>
    <property type="match status" value="1"/>
</dbReference>
<evidence type="ECO:0000256" key="1">
    <source>
        <dbReference type="ARBA" id="ARBA00010641"/>
    </source>
</evidence>
<dbReference type="Pfam" id="PF04542">
    <property type="entry name" value="Sigma70_r2"/>
    <property type="match status" value="1"/>
</dbReference>
<evidence type="ECO:0000313" key="8">
    <source>
        <dbReference type="EMBL" id="KXV75571.1"/>
    </source>
</evidence>
<proteinExistence type="inferred from homology"/>
<dbReference type="PATRIC" id="fig|178901.15.peg.3608"/>
<organism evidence="8 9">
    <name type="scientific">Acetobacter malorum</name>
    <dbReference type="NCBI Taxonomy" id="178901"/>
    <lineage>
        <taxon>Bacteria</taxon>
        <taxon>Pseudomonadati</taxon>
        <taxon>Pseudomonadota</taxon>
        <taxon>Alphaproteobacteria</taxon>
        <taxon>Acetobacterales</taxon>
        <taxon>Acetobacteraceae</taxon>
        <taxon>Acetobacter</taxon>
    </lineage>
</organism>
<dbReference type="InterPro" id="IPR013324">
    <property type="entry name" value="RNA_pol_sigma_r3/r4-like"/>
</dbReference>
<dbReference type="PANTHER" id="PTHR43133:SF8">
    <property type="entry name" value="RNA POLYMERASE SIGMA FACTOR HI_1459-RELATED"/>
    <property type="match status" value="1"/>
</dbReference>
<keyword evidence="2" id="KW-0805">Transcription regulation</keyword>
<keyword evidence="4" id="KW-0238">DNA-binding</keyword>
<accession>A0A149V5S1</accession>
<dbReference type="InterPro" id="IPR007627">
    <property type="entry name" value="RNA_pol_sigma70_r2"/>
</dbReference>
<evidence type="ECO:0000256" key="2">
    <source>
        <dbReference type="ARBA" id="ARBA00023015"/>
    </source>
</evidence>
<evidence type="ECO:0000313" key="9">
    <source>
        <dbReference type="Proteomes" id="UP000075538"/>
    </source>
</evidence>
<dbReference type="Gene3D" id="1.10.10.10">
    <property type="entry name" value="Winged helix-like DNA-binding domain superfamily/Winged helix DNA-binding domain"/>
    <property type="match status" value="1"/>
</dbReference>
<protein>
    <submittedName>
        <fullName evidence="8">Uncharacterized protein</fullName>
    </submittedName>
</protein>